<dbReference type="eggNOG" id="COG4798">
    <property type="taxonomic scope" value="Bacteria"/>
</dbReference>
<dbReference type="SUPFAM" id="SSF53335">
    <property type="entry name" value="S-adenosyl-L-methionine-dependent methyltransferases"/>
    <property type="match status" value="1"/>
</dbReference>
<organism evidence="2 3">
    <name type="scientific">Candidatus Jettenia caeni</name>
    <dbReference type="NCBI Taxonomy" id="247490"/>
    <lineage>
        <taxon>Bacteria</taxon>
        <taxon>Pseudomonadati</taxon>
        <taxon>Planctomycetota</taxon>
        <taxon>Candidatus Brocadiia</taxon>
        <taxon>Candidatus Brocadiales</taxon>
        <taxon>Candidatus Brocadiaceae</taxon>
        <taxon>Candidatus Jettenia</taxon>
    </lineage>
</organism>
<dbReference type="EMBL" id="BAFH01000002">
    <property type="protein sequence ID" value="GAB61053.1"/>
    <property type="molecule type" value="Genomic_DNA"/>
</dbReference>
<evidence type="ECO:0000259" key="1">
    <source>
        <dbReference type="Pfam" id="PF13847"/>
    </source>
</evidence>
<feature type="domain" description="Methyltransferase" evidence="1">
    <location>
        <begin position="69"/>
        <end position="178"/>
    </location>
</feature>
<dbReference type="OrthoDB" id="9784101at2"/>
<keyword evidence="3" id="KW-1185">Reference proteome</keyword>
<evidence type="ECO:0000313" key="2">
    <source>
        <dbReference type="EMBL" id="GAB61053.1"/>
    </source>
</evidence>
<dbReference type="Gene3D" id="3.40.50.150">
    <property type="entry name" value="Vaccinia Virus protein VP39"/>
    <property type="match status" value="1"/>
</dbReference>
<keyword evidence="2" id="KW-0489">Methyltransferase</keyword>
<reference evidence="2 3" key="1">
    <citation type="journal article" date="2012" name="FEBS Lett.">
        <title>Anammox organism KSU-1 expresses a NirK-type copper-containing nitrite reductase instead of a NirS-type with cytochrome cd1.</title>
        <authorList>
            <person name="Hira D."/>
            <person name="Toh H."/>
            <person name="Migita C.T."/>
            <person name="Okubo H."/>
            <person name="Nishiyama T."/>
            <person name="Hattori M."/>
            <person name="Furukawa K."/>
            <person name="Fujii T."/>
        </authorList>
    </citation>
    <scope>NUCLEOTIDE SEQUENCE [LARGE SCALE GENOMIC DNA]</scope>
</reference>
<dbReference type="STRING" id="247490.KSU1_B0196"/>
<protein>
    <submittedName>
        <fullName evidence="2">Putative methyltransferase</fullName>
    </submittedName>
</protein>
<proteinExistence type="predicted"/>
<gene>
    <name evidence="2" type="ORF">KSU1_B0196</name>
</gene>
<dbReference type="GO" id="GO:0032259">
    <property type="term" value="P:methylation"/>
    <property type="evidence" value="ECO:0007669"/>
    <property type="project" value="UniProtKB-KW"/>
</dbReference>
<sequence>MINQITRNLKTFLVFTIILYLCSSTYAGEERKRERPGHLFSPLKIPLLEDAERDTWQKPEKILHALEIEKGQVVADVGAGSGYLTVRLSERVGITGTVYAVDVQQEMLNYISKRLRGTGLKNVITILSDMDDPKLPAKALDIAILLSTYHEIAQPIDFIKKIKPALKPNGKLAVLEFTEESPIGPPLPFRLPEDIVIREIMQAGFILSEKLTFLLPYQYVLIFTSSHE</sequence>
<comment type="caution">
    <text evidence="2">The sequence shown here is derived from an EMBL/GenBank/DDBJ whole genome shotgun (WGS) entry which is preliminary data.</text>
</comment>
<accession>I3IH58</accession>
<dbReference type="Pfam" id="PF13847">
    <property type="entry name" value="Methyltransf_31"/>
    <property type="match status" value="1"/>
</dbReference>
<dbReference type="InterPro" id="IPR029063">
    <property type="entry name" value="SAM-dependent_MTases_sf"/>
</dbReference>
<dbReference type="GO" id="GO:0008168">
    <property type="term" value="F:methyltransferase activity"/>
    <property type="evidence" value="ECO:0007669"/>
    <property type="project" value="UniProtKB-KW"/>
</dbReference>
<evidence type="ECO:0000313" key="3">
    <source>
        <dbReference type="Proteomes" id="UP000002985"/>
    </source>
</evidence>
<keyword evidence="2" id="KW-0808">Transferase</keyword>
<dbReference type="InterPro" id="IPR025714">
    <property type="entry name" value="Methyltranfer_dom"/>
</dbReference>
<dbReference type="AlphaFoldDB" id="I3IH58"/>
<dbReference type="CDD" id="cd02440">
    <property type="entry name" value="AdoMet_MTases"/>
    <property type="match status" value="1"/>
</dbReference>
<dbReference type="Proteomes" id="UP000002985">
    <property type="component" value="Unassembled WGS sequence"/>
</dbReference>
<dbReference type="PANTHER" id="PTHR43861">
    <property type="entry name" value="TRANS-ACONITATE 2-METHYLTRANSFERASE-RELATED"/>
    <property type="match status" value="1"/>
</dbReference>
<name>I3IH58_9BACT</name>